<dbReference type="GO" id="GO:0030632">
    <property type="term" value="P:D-alanine biosynthetic process"/>
    <property type="evidence" value="ECO:0007669"/>
    <property type="project" value="UniProtKB-UniRule"/>
</dbReference>
<gene>
    <name evidence="7" type="ORF">CCAX7_001010</name>
</gene>
<keyword evidence="3 4" id="KW-0413">Isomerase</keyword>
<dbReference type="Pfam" id="PF00842">
    <property type="entry name" value="Ala_racemase_C"/>
    <property type="match status" value="1"/>
</dbReference>
<dbReference type="InterPro" id="IPR020622">
    <property type="entry name" value="Ala_racemase_pyridoxalP-BS"/>
</dbReference>
<evidence type="ECO:0000256" key="2">
    <source>
        <dbReference type="ARBA" id="ARBA00022898"/>
    </source>
</evidence>
<organism evidence="7 8">
    <name type="scientific">Capsulimonas corticalis</name>
    <dbReference type="NCBI Taxonomy" id="2219043"/>
    <lineage>
        <taxon>Bacteria</taxon>
        <taxon>Bacillati</taxon>
        <taxon>Armatimonadota</taxon>
        <taxon>Armatimonadia</taxon>
        <taxon>Capsulimonadales</taxon>
        <taxon>Capsulimonadaceae</taxon>
        <taxon>Capsulimonas</taxon>
    </lineage>
</organism>
<feature type="modified residue" description="N6-(pyridoxal phosphate)lysine" evidence="4 5">
    <location>
        <position position="42"/>
    </location>
</feature>
<dbReference type="GO" id="GO:0005829">
    <property type="term" value="C:cytosol"/>
    <property type="evidence" value="ECO:0007669"/>
    <property type="project" value="TreeGrafter"/>
</dbReference>
<dbReference type="SUPFAM" id="SSF51419">
    <property type="entry name" value="PLP-binding barrel"/>
    <property type="match status" value="1"/>
</dbReference>
<dbReference type="Gene3D" id="3.20.20.10">
    <property type="entry name" value="Alanine racemase"/>
    <property type="match status" value="1"/>
</dbReference>
<dbReference type="PRINTS" id="PR00992">
    <property type="entry name" value="ALARACEMASE"/>
</dbReference>
<evidence type="ECO:0000256" key="3">
    <source>
        <dbReference type="ARBA" id="ARBA00023235"/>
    </source>
</evidence>
<comment type="pathway">
    <text evidence="4">Amino-acid biosynthesis; D-alanine biosynthesis; D-alanine from L-alanine: step 1/1.</text>
</comment>
<evidence type="ECO:0000313" key="7">
    <source>
        <dbReference type="EMBL" id="BDI28050.1"/>
    </source>
</evidence>
<protein>
    <recommendedName>
        <fullName evidence="4">Alanine racemase</fullName>
        <ecNumber evidence="4">5.1.1.1</ecNumber>
    </recommendedName>
</protein>
<dbReference type="GO" id="GO:0008784">
    <property type="term" value="F:alanine racemase activity"/>
    <property type="evidence" value="ECO:0007669"/>
    <property type="project" value="UniProtKB-UniRule"/>
</dbReference>
<dbReference type="GO" id="GO:0030170">
    <property type="term" value="F:pyridoxal phosphate binding"/>
    <property type="evidence" value="ECO:0007669"/>
    <property type="project" value="UniProtKB-UniRule"/>
</dbReference>
<dbReference type="OrthoDB" id="9813814at2"/>
<comment type="function">
    <text evidence="4">Catalyzes the interconversion of L-alanine and D-alanine. May also act on other amino acids.</text>
</comment>
<dbReference type="PANTHER" id="PTHR30511">
    <property type="entry name" value="ALANINE RACEMASE"/>
    <property type="match status" value="1"/>
</dbReference>
<dbReference type="HAMAP" id="MF_01201">
    <property type="entry name" value="Ala_racemase"/>
    <property type="match status" value="1"/>
</dbReference>
<dbReference type="CDD" id="cd00430">
    <property type="entry name" value="PLPDE_III_AR"/>
    <property type="match status" value="1"/>
</dbReference>
<dbReference type="InterPro" id="IPR001608">
    <property type="entry name" value="Ala_racemase_N"/>
</dbReference>
<feature type="binding site" evidence="4 6">
    <location>
        <position position="320"/>
    </location>
    <ligand>
        <name>substrate</name>
    </ligand>
</feature>
<comment type="cofactor">
    <cofactor evidence="1 4 5">
        <name>pyridoxal 5'-phosphate</name>
        <dbReference type="ChEBI" id="CHEBI:597326"/>
    </cofactor>
</comment>
<dbReference type="Proteomes" id="UP000287394">
    <property type="component" value="Chromosome"/>
</dbReference>
<evidence type="ECO:0000256" key="1">
    <source>
        <dbReference type="ARBA" id="ARBA00001933"/>
    </source>
</evidence>
<dbReference type="FunCoup" id="A0A402CRI3">
    <property type="interactions" value="349"/>
</dbReference>
<comment type="similarity">
    <text evidence="4">Belongs to the alanine racemase family.</text>
</comment>
<dbReference type="Gene3D" id="2.40.37.10">
    <property type="entry name" value="Lyase, Ornithine Decarboxylase, Chain A, domain 1"/>
    <property type="match status" value="1"/>
</dbReference>
<dbReference type="SMART" id="SM01005">
    <property type="entry name" value="Ala_racemase_C"/>
    <property type="match status" value="1"/>
</dbReference>
<dbReference type="PANTHER" id="PTHR30511:SF0">
    <property type="entry name" value="ALANINE RACEMASE, CATABOLIC-RELATED"/>
    <property type="match status" value="1"/>
</dbReference>
<dbReference type="EC" id="5.1.1.1" evidence="4"/>
<feature type="binding site" evidence="4 6">
    <location>
        <position position="141"/>
    </location>
    <ligand>
        <name>substrate</name>
    </ligand>
</feature>
<dbReference type="Pfam" id="PF01168">
    <property type="entry name" value="Ala_racemase_N"/>
    <property type="match status" value="1"/>
</dbReference>
<dbReference type="RefSeq" id="WP_119320007.1">
    <property type="nucleotide sequence ID" value="NZ_AP025739.1"/>
</dbReference>
<evidence type="ECO:0000256" key="6">
    <source>
        <dbReference type="PIRSR" id="PIRSR600821-52"/>
    </source>
</evidence>
<feature type="active site" description="Proton acceptor; specific for D-alanine" evidence="4">
    <location>
        <position position="42"/>
    </location>
</feature>
<evidence type="ECO:0000256" key="4">
    <source>
        <dbReference type="HAMAP-Rule" id="MF_01201"/>
    </source>
</evidence>
<accession>A0A402CRI3</accession>
<dbReference type="NCBIfam" id="TIGR00492">
    <property type="entry name" value="alr"/>
    <property type="match status" value="1"/>
</dbReference>
<dbReference type="AlphaFoldDB" id="A0A402CRI3"/>
<dbReference type="InterPro" id="IPR029066">
    <property type="entry name" value="PLP-binding_barrel"/>
</dbReference>
<proteinExistence type="inferred from homology"/>
<dbReference type="EMBL" id="AP025739">
    <property type="protein sequence ID" value="BDI28050.1"/>
    <property type="molecule type" value="Genomic_DNA"/>
</dbReference>
<dbReference type="InterPro" id="IPR000821">
    <property type="entry name" value="Ala_racemase"/>
</dbReference>
<dbReference type="FunFam" id="3.20.20.10:FF:000002">
    <property type="entry name" value="Alanine racemase"/>
    <property type="match status" value="1"/>
</dbReference>
<reference evidence="7 8" key="1">
    <citation type="journal article" date="2019" name="Int. J. Syst. Evol. Microbiol.">
        <title>Capsulimonas corticalis gen. nov., sp. nov., an aerobic capsulated bacterium, of a novel bacterial order, Capsulimonadales ord. nov., of the class Armatimonadia of the phylum Armatimonadetes.</title>
        <authorList>
            <person name="Li J."/>
            <person name="Kudo C."/>
            <person name="Tonouchi A."/>
        </authorList>
    </citation>
    <scope>NUCLEOTIDE SEQUENCE [LARGE SCALE GENOMIC DNA]</scope>
    <source>
        <strain evidence="7 8">AX-7</strain>
    </source>
</reference>
<dbReference type="InterPro" id="IPR011079">
    <property type="entry name" value="Ala_racemase_C"/>
</dbReference>
<evidence type="ECO:0000256" key="5">
    <source>
        <dbReference type="PIRSR" id="PIRSR600821-50"/>
    </source>
</evidence>
<sequence length="381" mass="39754">MSLSPQSRTWAQIDADALAHNLANLQALYTQPYGARVMVIVKANAYGHGLEIIVRQAHALGARDFGVATTLEGVAARQIAGADARIYLLSPVTPHEADAIVAYDLTTVVSSREMGAALSKAAEAQAKTAEVHLDIDTGMGRSGFTTDEASDALAALRSLPNVRLTGIATHFASADEDPEDARAQLALFQSALAGLGERARGLTIHASNSPAAMLLGAAGAYQLVRPGLLLYGVEPAPGVWAQSSYEWRPVLSLKSRVILVHRLRAGDTVSYGKTYTVPDGGGVYATVGVGYGDGYSRRHTAGGCVLIHGRRAPIRGRVCMDQMVVDVSNIPDVQAGDIATIVGADGPEILAAGAMADAIGATPHEITTCLTSRVARVVVKG</sequence>
<comment type="catalytic activity">
    <reaction evidence="4">
        <text>L-alanine = D-alanine</text>
        <dbReference type="Rhea" id="RHEA:20249"/>
        <dbReference type="ChEBI" id="CHEBI:57416"/>
        <dbReference type="ChEBI" id="CHEBI:57972"/>
        <dbReference type="EC" id="5.1.1.1"/>
    </reaction>
</comment>
<keyword evidence="2 4" id="KW-0663">Pyridoxal phosphate</keyword>
<keyword evidence="8" id="KW-1185">Reference proteome</keyword>
<feature type="active site" description="Proton acceptor; specific for L-alanine" evidence="4">
    <location>
        <position position="271"/>
    </location>
</feature>
<dbReference type="SUPFAM" id="SSF50621">
    <property type="entry name" value="Alanine racemase C-terminal domain-like"/>
    <property type="match status" value="1"/>
</dbReference>
<dbReference type="KEGG" id="ccot:CCAX7_001010"/>
<evidence type="ECO:0000313" key="8">
    <source>
        <dbReference type="Proteomes" id="UP000287394"/>
    </source>
</evidence>
<name>A0A402CRI3_9BACT</name>
<dbReference type="PROSITE" id="PS00395">
    <property type="entry name" value="ALANINE_RACEMASE"/>
    <property type="match status" value="1"/>
</dbReference>
<dbReference type="InterPro" id="IPR009006">
    <property type="entry name" value="Ala_racemase/Decarboxylase_C"/>
</dbReference>